<dbReference type="EMBL" id="SRXV01000001">
    <property type="protein sequence ID" value="TGY94046.1"/>
    <property type="molecule type" value="Genomic_DNA"/>
</dbReference>
<evidence type="ECO:0000256" key="5">
    <source>
        <dbReference type="ARBA" id="ARBA00022989"/>
    </source>
</evidence>
<dbReference type="Proteomes" id="UP000305451">
    <property type="component" value="Unassembled WGS sequence"/>
</dbReference>
<dbReference type="GO" id="GO:0016757">
    <property type="term" value="F:glycosyltransferase activity"/>
    <property type="evidence" value="ECO:0007669"/>
    <property type="project" value="UniProtKB-KW"/>
</dbReference>
<keyword evidence="2" id="KW-0328">Glycosyltransferase</keyword>
<dbReference type="GO" id="GO:0016020">
    <property type="term" value="C:membrane"/>
    <property type="evidence" value="ECO:0007669"/>
    <property type="project" value="UniProtKB-SubCell"/>
</dbReference>
<keyword evidence="6 7" id="KW-0472">Membrane</keyword>
<dbReference type="Pfam" id="PF13641">
    <property type="entry name" value="Glyco_tranf_2_3"/>
    <property type="match status" value="1"/>
</dbReference>
<dbReference type="PANTHER" id="PTHR43867">
    <property type="entry name" value="CELLULOSE SYNTHASE CATALYTIC SUBUNIT A [UDP-FORMING]"/>
    <property type="match status" value="1"/>
</dbReference>
<dbReference type="SUPFAM" id="SSF53448">
    <property type="entry name" value="Nucleotide-diphospho-sugar transferases"/>
    <property type="match status" value="1"/>
</dbReference>
<evidence type="ECO:0000256" key="6">
    <source>
        <dbReference type="ARBA" id="ARBA00023136"/>
    </source>
</evidence>
<evidence type="ECO:0000313" key="8">
    <source>
        <dbReference type="EMBL" id="TGY94046.1"/>
    </source>
</evidence>
<dbReference type="AlphaFoldDB" id="A0A4S2HDJ1"/>
<evidence type="ECO:0000256" key="2">
    <source>
        <dbReference type="ARBA" id="ARBA00022676"/>
    </source>
</evidence>
<accession>A0A4S2HDJ1</accession>
<feature type="transmembrane region" description="Helical" evidence="7">
    <location>
        <begin position="94"/>
        <end position="116"/>
    </location>
</feature>
<comment type="caution">
    <text evidence="8">The sequence shown here is derived from an EMBL/GenBank/DDBJ whole genome shotgun (WGS) entry which is preliminary data.</text>
</comment>
<evidence type="ECO:0000256" key="7">
    <source>
        <dbReference type="SAM" id="Phobius"/>
    </source>
</evidence>
<organism evidence="8 9">
    <name type="scientific">Marinicauda pacifica</name>
    <dbReference type="NCBI Taxonomy" id="1133559"/>
    <lineage>
        <taxon>Bacteria</taxon>
        <taxon>Pseudomonadati</taxon>
        <taxon>Pseudomonadota</taxon>
        <taxon>Alphaproteobacteria</taxon>
        <taxon>Maricaulales</taxon>
        <taxon>Maricaulaceae</taxon>
        <taxon>Marinicauda</taxon>
    </lineage>
</organism>
<reference evidence="8 9" key="1">
    <citation type="journal article" date="2013" name="Int. J. Syst. Evol. Microbiol.">
        <title>Marinicauda pacifica gen. nov., sp. nov., a prosthecate alphaproteobacterium of the family Hyphomonadaceae isolated from deep seawater.</title>
        <authorList>
            <person name="Zhang X.Y."/>
            <person name="Li G.W."/>
            <person name="Wang C.S."/>
            <person name="Zhang Y.J."/>
            <person name="Xu X.W."/>
            <person name="Li H."/>
            <person name="Liu A."/>
            <person name="Liu C."/>
            <person name="Xie B.B."/>
            <person name="Qin Q.L."/>
            <person name="Xu Z."/>
            <person name="Chen X.L."/>
            <person name="Zhou B.C."/>
            <person name="Zhang Y.Z."/>
        </authorList>
    </citation>
    <scope>NUCLEOTIDE SEQUENCE [LARGE SCALE GENOMIC DNA]</scope>
    <source>
        <strain evidence="8 9">P-1 km-3</strain>
    </source>
</reference>
<evidence type="ECO:0000256" key="4">
    <source>
        <dbReference type="ARBA" id="ARBA00022692"/>
    </source>
</evidence>
<dbReference type="Gene3D" id="3.90.550.10">
    <property type="entry name" value="Spore Coat Polysaccharide Biosynthesis Protein SpsA, Chain A"/>
    <property type="match status" value="1"/>
</dbReference>
<gene>
    <name evidence="8" type="ORF">E5162_01790</name>
</gene>
<keyword evidence="4 7" id="KW-0812">Transmembrane</keyword>
<sequence length="506" mass="53627">MDEAGQPGTASALTGMGKAPPAFLVDPAGAAKLGYRPPPLDPLDLADSAAHALFQTRPQHSARSALKPSPALVAGPGLFCLGVGLAAPTLFQSLILALLLAGVTAALVWRIVAALWDVRPAPAPPLADARLPPISVLVALHDEARVIPDLVTCLEALDYPAEQLQILFAIEADDHSTLVAARAAVHPDRIDILAIPPIGPRTKPKALNYALKFATGSLIAVYDAEDAPHPSQLKAAAARLAADGRLGCVQAPLSWYNGPDNWLTRQFQLEYAVQFAAVLPLLARFNMPLPLGGTSNVFRRDALVACGAWDPFNVTEDADLGFRMARYGWRAGMIGPGTQEEAPITLTAWQAQRSRWLKGHLVSWLVQMRDPAGLARTAGPGALASLQLTLGWNVISALLHGPSLVWALATTLAGLAGAPGGPGLGLAVLPAGYLTGMLSAALAARRTGTQLRWLDILTMPAYWAMQTVAIARALRELGARRYWWSKTSHGVSATRREAPEWNSPPP</sequence>
<proteinExistence type="predicted"/>
<dbReference type="RefSeq" id="WP_158291161.1">
    <property type="nucleotide sequence ID" value="NZ_BMEI01000001.1"/>
</dbReference>
<evidence type="ECO:0000256" key="3">
    <source>
        <dbReference type="ARBA" id="ARBA00022679"/>
    </source>
</evidence>
<dbReference type="PANTHER" id="PTHR43867:SF2">
    <property type="entry name" value="CELLULOSE SYNTHASE CATALYTIC SUBUNIT A [UDP-FORMING]"/>
    <property type="match status" value="1"/>
</dbReference>
<dbReference type="OrthoDB" id="7431422at2"/>
<keyword evidence="9" id="KW-1185">Reference proteome</keyword>
<evidence type="ECO:0000256" key="1">
    <source>
        <dbReference type="ARBA" id="ARBA00004141"/>
    </source>
</evidence>
<feature type="transmembrane region" description="Helical" evidence="7">
    <location>
        <begin position="71"/>
        <end position="88"/>
    </location>
</feature>
<protein>
    <submittedName>
        <fullName evidence="8">Glycosyltransferase</fullName>
    </submittedName>
</protein>
<name>A0A4S2HDJ1_9PROT</name>
<dbReference type="InterPro" id="IPR050321">
    <property type="entry name" value="Glycosyltr_2/OpgH_subfam"/>
</dbReference>
<comment type="subcellular location">
    <subcellularLocation>
        <location evidence="1">Membrane</location>
        <topology evidence="1">Multi-pass membrane protein</topology>
    </subcellularLocation>
</comment>
<dbReference type="InterPro" id="IPR029044">
    <property type="entry name" value="Nucleotide-diphossugar_trans"/>
</dbReference>
<keyword evidence="5 7" id="KW-1133">Transmembrane helix</keyword>
<keyword evidence="3 8" id="KW-0808">Transferase</keyword>
<evidence type="ECO:0000313" key="9">
    <source>
        <dbReference type="Proteomes" id="UP000305451"/>
    </source>
</evidence>